<dbReference type="PANTHER" id="PTHR28127:SF1">
    <property type="entry name" value="RIBOSOME ASSEMBLY PROTEIN 3"/>
    <property type="match status" value="1"/>
</dbReference>
<feature type="compositionally biased region" description="Polar residues" evidence="8">
    <location>
        <begin position="91"/>
        <end position="110"/>
    </location>
</feature>
<feature type="compositionally biased region" description="Low complexity" evidence="8">
    <location>
        <begin position="38"/>
        <end position="48"/>
    </location>
</feature>
<reference evidence="10" key="1">
    <citation type="submission" date="2023-01" db="EMBL/GenBank/DDBJ databases">
        <authorList>
            <person name="Van Ghelder C."/>
            <person name="Rancurel C."/>
        </authorList>
    </citation>
    <scope>NUCLEOTIDE SEQUENCE</scope>
    <source>
        <strain evidence="10">CNCM I-4278</strain>
    </source>
</reference>
<evidence type="ECO:0000259" key="9">
    <source>
        <dbReference type="Pfam" id="PF14615"/>
    </source>
</evidence>
<dbReference type="AlphaFoldDB" id="A0A9W4UN50"/>
<dbReference type="Proteomes" id="UP001152607">
    <property type="component" value="Unassembled WGS sequence"/>
</dbReference>
<evidence type="ECO:0000256" key="7">
    <source>
        <dbReference type="ARBA" id="ARBA00023274"/>
    </source>
</evidence>
<keyword evidence="11" id="KW-1185">Reference proteome</keyword>
<evidence type="ECO:0000256" key="6">
    <source>
        <dbReference type="ARBA" id="ARBA00023242"/>
    </source>
</evidence>
<dbReference type="EMBL" id="CAOQHR010000008">
    <property type="protein sequence ID" value="CAI6339025.1"/>
    <property type="molecule type" value="Genomic_DNA"/>
</dbReference>
<evidence type="ECO:0000313" key="11">
    <source>
        <dbReference type="Proteomes" id="UP001152607"/>
    </source>
</evidence>
<comment type="similarity">
    <text evidence="3">Belongs to the RSA3 family.</text>
</comment>
<dbReference type="Pfam" id="PF14615">
    <property type="entry name" value="Rsa3"/>
    <property type="match status" value="1"/>
</dbReference>
<sequence length="180" mass="19545">MTFSSIEYSRYQHTNMAATRAPNGVEKRTRKKNKSRTVVDVSSSSSSETDSESDSGTDVSETKKDPAKSKQVNSKSSEDDDSDTEMPDANASASTKLKSKSQASTAGQPRTETDTDEEFAAMYLRKVTGELGDDLIKVREAQDFKSSSLPMLVHALKQGRSMYSIDEKKRVVGATAGQAA</sequence>
<feature type="domain" description="Ribosome-assembly protein 3 C-terminal" evidence="9">
    <location>
        <begin position="119"/>
        <end position="164"/>
    </location>
</feature>
<protein>
    <recommendedName>
        <fullName evidence="4">Ribosome assembly protein 3</fullName>
    </recommendedName>
</protein>
<gene>
    <name evidence="10" type="ORF">PDIGIT_LOCUS12164</name>
</gene>
<evidence type="ECO:0000256" key="4">
    <source>
        <dbReference type="ARBA" id="ARBA00015339"/>
    </source>
</evidence>
<feature type="compositionally biased region" description="Polar residues" evidence="8">
    <location>
        <begin position="1"/>
        <end position="17"/>
    </location>
</feature>
<evidence type="ECO:0000256" key="8">
    <source>
        <dbReference type="SAM" id="MobiDB-lite"/>
    </source>
</evidence>
<evidence type="ECO:0000256" key="2">
    <source>
        <dbReference type="ARBA" id="ARBA00004604"/>
    </source>
</evidence>
<dbReference type="GO" id="GO:0000027">
    <property type="term" value="P:ribosomal large subunit assembly"/>
    <property type="evidence" value="ECO:0007669"/>
    <property type="project" value="TreeGrafter"/>
</dbReference>
<keyword evidence="5" id="KW-0690">Ribosome biogenesis</keyword>
<accession>A0A9W4UN50</accession>
<evidence type="ECO:0000256" key="1">
    <source>
        <dbReference type="ARBA" id="ARBA00003035"/>
    </source>
</evidence>
<proteinExistence type="inferred from homology"/>
<dbReference type="InterPro" id="IPR028217">
    <property type="entry name" value="Rsa3_C"/>
</dbReference>
<dbReference type="GO" id="GO:0030687">
    <property type="term" value="C:preribosome, large subunit precursor"/>
    <property type="evidence" value="ECO:0007669"/>
    <property type="project" value="TreeGrafter"/>
</dbReference>
<keyword evidence="6" id="KW-0539">Nucleus</keyword>
<dbReference type="InterPro" id="IPR051898">
    <property type="entry name" value="Ribosome_Assembly_3"/>
</dbReference>
<dbReference type="GO" id="GO:0005730">
    <property type="term" value="C:nucleolus"/>
    <property type="evidence" value="ECO:0007669"/>
    <property type="project" value="UniProtKB-SubCell"/>
</dbReference>
<evidence type="ECO:0000256" key="5">
    <source>
        <dbReference type="ARBA" id="ARBA00022517"/>
    </source>
</evidence>
<name>A0A9W4UN50_9PLEO</name>
<evidence type="ECO:0000313" key="10">
    <source>
        <dbReference type="EMBL" id="CAI6339025.1"/>
    </source>
</evidence>
<comment type="function">
    <text evidence="1">Required for efficient biogenesis of the 60S ribosomal subunit.</text>
</comment>
<feature type="region of interest" description="Disordered" evidence="8">
    <location>
        <begin position="1"/>
        <end position="117"/>
    </location>
</feature>
<dbReference type="PANTHER" id="PTHR28127">
    <property type="entry name" value="RIBOSOME ASSEMBLY PROTEIN 3"/>
    <property type="match status" value="1"/>
</dbReference>
<dbReference type="OrthoDB" id="69550at2759"/>
<comment type="subcellular location">
    <subcellularLocation>
        <location evidence="2">Nucleus</location>
        <location evidence="2">Nucleolus</location>
    </subcellularLocation>
</comment>
<organism evidence="10 11">
    <name type="scientific">Periconia digitata</name>
    <dbReference type="NCBI Taxonomy" id="1303443"/>
    <lineage>
        <taxon>Eukaryota</taxon>
        <taxon>Fungi</taxon>
        <taxon>Dikarya</taxon>
        <taxon>Ascomycota</taxon>
        <taxon>Pezizomycotina</taxon>
        <taxon>Dothideomycetes</taxon>
        <taxon>Pleosporomycetidae</taxon>
        <taxon>Pleosporales</taxon>
        <taxon>Massarineae</taxon>
        <taxon>Periconiaceae</taxon>
        <taxon>Periconia</taxon>
    </lineage>
</organism>
<keyword evidence="7" id="KW-0687">Ribonucleoprotein</keyword>
<evidence type="ECO:0000256" key="3">
    <source>
        <dbReference type="ARBA" id="ARBA00006256"/>
    </source>
</evidence>
<comment type="caution">
    <text evidence="10">The sequence shown here is derived from an EMBL/GenBank/DDBJ whole genome shotgun (WGS) entry which is preliminary data.</text>
</comment>